<feature type="transmembrane region" description="Helical" evidence="2">
    <location>
        <begin position="27"/>
        <end position="51"/>
    </location>
</feature>
<gene>
    <name evidence="3" type="ORF">CVLEPA_LOCUS20151</name>
</gene>
<feature type="transmembrane region" description="Helical" evidence="2">
    <location>
        <begin position="209"/>
        <end position="231"/>
    </location>
</feature>
<accession>A0ABP0G8H3</accession>
<sequence length="396" mass="44225">MAASGVLTEATSVGQNVTEPPFDATRFFVLETANCVFTLVTFYLSVAFVIYECSRRGRNRSPPSMRSNPASSAQRSRKYALAMKIESISACVCLFGRFICQHYEFVAQYTGNYTYDYCDVVLKAKFYLTAIAVLGIYGFLWTRQNFCYADPAMKHLTSCAVKTCSWLSFGLILCAQVVGTLLFTFTRFYAMTYQGCDVDHYTVEPFVPWLWIAGCTVGFQVILLCLFVYPLMKHRSSVNSGVRGNSGAFLRLIKRATVTTVVCVVTDITSTLLILLVHDQFNIVPTLVFDLSIVINITCILAAFKGWQGRLFAPCYYVTKNAKMKDAETGFAASSLRMSGRQNPNRELPQQESTLWSISGIVTSPRTPRKVAFVNPTPIKETDSEEKTSTLPRTLS</sequence>
<feature type="transmembrane region" description="Helical" evidence="2">
    <location>
        <begin position="252"/>
        <end position="277"/>
    </location>
</feature>
<protein>
    <submittedName>
        <fullName evidence="3">Uncharacterized protein</fullName>
    </submittedName>
</protein>
<feature type="transmembrane region" description="Helical" evidence="2">
    <location>
        <begin position="283"/>
        <end position="304"/>
    </location>
</feature>
<comment type="caution">
    <text evidence="3">The sequence shown here is derived from an EMBL/GenBank/DDBJ whole genome shotgun (WGS) entry which is preliminary data.</text>
</comment>
<name>A0ABP0G8H3_CLALP</name>
<dbReference type="EMBL" id="CAWYQH010000108">
    <property type="protein sequence ID" value="CAK8688118.1"/>
    <property type="molecule type" value="Genomic_DNA"/>
</dbReference>
<evidence type="ECO:0000313" key="3">
    <source>
        <dbReference type="EMBL" id="CAK8688118.1"/>
    </source>
</evidence>
<evidence type="ECO:0000313" key="4">
    <source>
        <dbReference type="Proteomes" id="UP001642483"/>
    </source>
</evidence>
<feature type="transmembrane region" description="Helical" evidence="2">
    <location>
        <begin position="85"/>
        <end position="104"/>
    </location>
</feature>
<proteinExistence type="predicted"/>
<feature type="transmembrane region" description="Helical" evidence="2">
    <location>
        <begin position="163"/>
        <end position="189"/>
    </location>
</feature>
<dbReference type="Proteomes" id="UP001642483">
    <property type="component" value="Unassembled WGS sequence"/>
</dbReference>
<keyword evidence="4" id="KW-1185">Reference proteome</keyword>
<keyword evidence="2" id="KW-0812">Transmembrane</keyword>
<feature type="transmembrane region" description="Helical" evidence="2">
    <location>
        <begin position="124"/>
        <end position="142"/>
    </location>
</feature>
<feature type="region of interest" description="Disordered" evidence="1">
    <location>
        <begin position="372"/>
        <end position="396"/>
    </location>
</feature>
<keyword evidence="2" id="KW-0472">Membrane</keyword>
<evidence type="ECO:0000256" key="1">
    <source>
        <dbReference type="SAM" id="MobiDB-lite"/>
    </source>
</evidence>
<organism evidence="3 4">
    <name type="scientific">Clavelina lepadiformis</name>
    <name type="common">Light-bulb sea squirt</name>
    <name type="synonym">Ascidia lepadiformis</name>
    <dbReference type="NCBI Taxonomy" id="159417"/>
    <lineage>
        <taxon>Eukaryota</taxon>
        <taxon>Metazoa</taxon>
        <taxon>Chordata</taxon>
        <taxon>Tunicata</taxon>
        <taxon>Ascidiacea</taxon>
        <taxon>Aplousobranchia</taxon>
        <taxon>Clavelinidae</taxon>
        <taxon>Clavelina</taxon>
    </lineage>
</organism>
<keyword evidence="2" id="KW-1133">Transmembrane helix</keyword>
<evidence type="ECO:0000256" key="2">
    <source>
        <dbReference type="SAM" id="Phobius"/>
    </source>
</evidence>
<reference evidence="3 4" key="1">
    <citation type="submission" date="2024-02" db="EMBL/GenBank/DDBJ databases">
        <authorList>
            <person name="Daric V."/>
            <person name="Darras S."/>
        </authorList>
    </citation>
    <scope>NUCLEOTIDE SEQUENCE [LARGE SCALE GENOMIC DNA]</scope>
</reference>